<evidence type="ECO:0000256" key="1">
    <source>
        <dbReference type="ARBA" id="ARBA00022884"/>
    </source>
</evidence>
<keyword evidence="1" id="KW-0694">RNA-binding</keyword>
<evidence type="ECO:0000313" key="3">
    <source>
        <dbReference type="Proteomes" id="UP000221080"/>
    </source>
</evidence>
<dbReference type="AlphaFoldDB" id="A0A2D0Q3M8"/>
<dbReference type="Proteomes" id="UP000221080">
    <property type="component" value="Chromosome 1"/>
</dbReference>
<dbReference type="KEGG" id="ipu:108258844"/>
<proteinExistence type="predicted"/>
<keyword evidence="3" id="KW-1185">Reference proteome</keyword>
<dbReference type="PANTHER" id="PTHR48426">
    <property type="entry name" value="CHROMATIN TARGET OF PRMT1 PROTEIN"/>
    <property type="match status" value="1"/>
</dbReference>
<evidence type="ECO:0000259" key="2">
    <source>
        <dbReference type="SMART" id="SM01218"/>
    </source>
</evidence>
<dbReference type="InterPro" id="IPR025715">
    <property type="entry name" value="FoP_C"/>
</dbReference>
<gene>
    <name evidence="4" type="primary">chtopb</name>
</gene>
<dbReference type="CTD" id="768163"/>
<name>A0A2D0Q3M8_ICTPU</name>
<dbReference type="RefSeq" id="XP_017313318.1">
    <property type="nucleotide sequence ID" value="XM_017457829.3"/>
</dbReference>
<dbReference type="Pfam" id="PF13865">
    <property type="entry name" value="FoP_duplication"/>
    <property type="match status" value="1"/>
</dbReference>
<dbReference type="STRING" id="7998.ENSIPUP00000006279"/>
<dbReference type="GeneID" id="108258844"/>
<dbReference type="GO" id="GO:0003723">
    <property type="term" value="F:RNA binding"/>
    <property type="evidence" value="ECO:0007669"/>
    <property type="project" value="UniProtKB-KW"/>
</dbReference>
<reference evidence="4" key="2">
    <citation type="submission" date="2025-08" db="UniProtKB">
        <authorList>
            <consortium name="RefSeq"/>
        </authorList>
    </citation>
    <scope>IDENTIFICATION</scope>
    <source>
        <tissue evidence="4">Blood</tissue>
    </source>
</reference>
<reference evidence="3" key="1">
    <citation type="journal article" date="2016" name="Nat. Commun.">
        <title>The channel catfish genome sequence provides insights into the evolution of scale formation in teleosts.</title>
        <authorList>
            <person name="Liu Z."/>
            <person name="Liu S."/>
            <person name="Yao J."/>
            <person name="Bao L."/>
            <person name="Zhang J."/>
            <person name="Li Y."/>
            <person name="Jiang C."/>
            <person name="Sun L."/>
            <person name="Wang R."/>
            <person name="Zhang Y."/>
            <person name="Zhou T."/>
            <person name="Zeng Q."/>
            <person name="Fu Q."/>
            <person name="Gao S."/>
            <person name="Li N."/>
            <person name="Koren S."/>
            <person name="Jiang Y."/>
            <person name="Zimin A."/>
            <person name="Xu P."/>
            <person name="Phillippy A.M."/>
            <person name="Geng X."/>
            <person name="Song L."/>
            <person name="Sun F."/>
            <person name="Li C."/>
            <person name="Wang X."/>
            <person name="Chen A."/>
            <person name="Jin Y."/>
            <person name="Yuan Z."/>
            <person name="Yang Y."/>
            <person name="Tan S."/>
            <person name="Peatman E."/>
            <person name="Lu J."/>
            <person name="Qin Z."/>
            <person name="Dunham R."/>
            <person name="Li Z."/>
            <person name="Sonstegard T."/>
            <person name="Feng J."/>
            <person name="Danzmann R.G."/>
            <person name="Schroeder S."/>
            <person name="Scheffler B."/>
            <person name="Duke M.V."/>
            <person name="Ballard L."/>
            <person name="Kucuktas H."/>
            <person name="Kaltenboeck L."/>
            <person name="Liu H."/>
            <person name="Armbruster J."/>
            <person name="Xie Y."/>
            <person name="Kirby M.L."/>
            <person name="Tian Y."/>
            <person name="Flanagan M.E."/>
            <person name="Mu W."/>
            <person name="Waldbieser G.C."/>
        </authorList>
    </citation>
    <scope>NUCLEOTIDE SEQUENCE [LARGE SCALE GENOMIC DNA]</scope>
    <source>
        <strain evidence="3">SDA103</strain>
    </source>
</reference>
<dbReference type="OMA" id="IFQCCSK"/>
<protein>
    <submittedName>
        <fullName evidence="4">Chromatin target of PRMT1b isoform X1</fullName>
    </submittedName>
</protein>
<evidence type="ECO:0000313" key="4">
    <source>
        <dbReference type="RefSeq" id="XP_017313318.1"/>
    </source>
</evidence>
<sequence>MLPVTPKAYKDTLAKFSGLLKMNAPSTQILLNSTTSLSLDERFTMMLHQQVPLVDIRDTVPQKMTASVKNQRLAQQMANRPSVLAALQNKLSVKQHQFKGNIKARLGRPMMSGGLRGMSRSWRRPRGRSILLRGALSQRWTNGSLIQQQPGPHISRGGLTRSRGLRGALRGRAGRGMLFVGRDSAGKSARRDSRPLPTREELDAQLDDYMSMTKSQLDAQLDAYMAEVDPEDLL</sequence>
<dbReference type="SMART" id="SM01218">
    <property type="entry name" value="FoP_duplication"/>
    <property type="match status" value="1"/>
</dbReference>
<dbReference type="OrthoDB" id="446014at2759"/>
<organism evidence="3 4">
    <name type="scientific">Ictalurus punctatus</name>
    <name type="common">Channel catfish</name>
    <name type="synonym">Silurus punctatus</name>
    <dbReference type="NCBI Taxonomy" id="7998"/>
    <lineage>
        <taxon>Eukaryota</taxon>
        <taxon>Metazoa</taxon>
        <taxon>Chordata</taxon>
        <taxon>Craniata</taxon>
        <taxon>Vertebrata</taxon>
        <taxon>Euteleostomi</taxon>
        <taxon>Actinopterygii</taxon>
        <taxon>Neopterygii</taxon>
        <taxon>Teleostei</taxon>
        <taxon>Ostariophysi</taxon>
        <taxon>Siluriformes</taxon>
        <taxon>Ictaluridae</taxon>
        <taxon>Ictalurus</taxon>
    </lineage>
</organism>
<feature type="domain" description="Chromatin target of PRMT1 protein C-terminal" evidence="2">
    <location>
        <begin position="142"/>
        <end position="231"/>
    </location>
</feature>
<dbReference type="InterPro" id="IPR052656">
    <property type="entry name" value="CTOP_PRMT1"/>
</dbReference>
<accession>A0A2D0Q3M8</accession>
<dbReference type="PANTHER" id="PTHR48426:SF1">
    <property type="entry name" value="CHROMATIN TARGET OF PRMT1 PROTEIN"/>
    <property type="match status" value="1"/>
</dbReference>